<proteinExistence type="predicted"/>
<organism evidence="1 2">
    <name type="scientific">Spongiactinospora rosea</name>
    <dbReference type="NCBI Taxonomy" id="2248750"/>
    <lineage>
        <taxon>Bacteria</taxon>
        <taxon>Bacillati</taxon>
        <taxon>Actinomycetota</taxon>
        <taxon>Actinomycetes</taxon>
        <taxon>Streptosporangiales</taxon>
        <taxon>Streptosporangiaceae</taxon>
        <taxon>Spongiactinospora</taxon>
    </lineage>
</organism>
<sequence>MSGRWHRWLYRGGRPNRVARIMNRAGAIGSATGLARHWVTLEVRGRRTGRAVSFPLVAADYQGQWYLVSMLGEDANWVRNVRAAGGRAVLRHGRRRQVALQEVEPALRPPIIRRYLRLAPGARPHIPVNRHAPLDDFERIADRVPVFRILR</sequence>
<evidence type="ECO:0000313" key="1">
    <source>
        <dbReference type="EMBL" id="RBQ18042.1"/>
    </source>
</evidence>
<keyword evidence="2" id="KW-1185">Reference proteome</keyword>
<accession>A0A366LXZ9</accession>
<dbReference type="AlphaFoldDB" id="A0A366LXZ9"/>
<dbReference type="Pfam" id="PF04075">
    <property type="entry name" value="F420H2_quin_red"/>
    <property type="match status" value="1"/>
</dbReference>
<dbReference type="InterPro" id="IPR012349">
    <property type="entry name" value="Split_barrel_FMN-bd"/>
</dbReference>
<dbReference type="OrthoDB" id="3778270at2"/>
<dbReference type="InterPro" id="IPR004378">
    <property type="entry name" value="F420H2_quin_Rdtase"/>
</dbReference>
<dbReference type="EMBL" id="QMEY01000009">
    <property type="protein sequence ID" value="RBQ18042.1"/>
    <property type="molecule type" value="Genomic_DNA"/>
</dbReference>
<dbReference type="Gene3D" id="2.30.110.10">
    <property type="entry name" value="Electron Transport, Fmn-binding Protein, Chain A"/>
    <property type="match status" value="1"/>
</dbReference>
<dbReference type="Proteomes" id="UP000253303">
    <property type="component" value="Unassembled WGS sequence"/>
</dbReference>
<protein>
    <submittedName>
        <fullName evidence="1">Nitroreductase family deazaflavin-dependent oxidoreductase</fullName>
    </submittedName>
</protein>
<reference evidence="1 2" key="1">
    <citation type="submission" date="2018-06" db="EMBL/GenBank/DDBJ databases">
        <title>Sphaerisporangium craniellae sp. nov., isolated from a marine sponge in the South China Sea.</title>
        <authorList>
            <person name="Li L."/>
        </authorList>
    </citation>
    <scope>NUCLEOTIDE SEQUENCE [LARGE SCALE GENOMIC DNA]</scope>
    <source>
        <strain evidence="1 2">LHW63015</strain>
    </source>
</reference>
<dbReference type="GO" id="GO:0016491">
    <property type="term" value="F:oxidoreductase activity"/>
    <property type="evidence" value="ECO:0007669"/>
    <property type="project" value="InterPro"/>
</dbReference>
<name>A0A366LXZ9_9ACTN</name>
<comment type="caution">
    <text evidence="1">The sequence shown here is derived from an EMBL/GenBank/DDBJ whole genome shotgun (WGS) entry which is preliminary data.</text>
</comment>
<evidence type="ECO:0000313" key="2">
    <source>
        <dbReference type="Proteomes" id="UP000253303"/>
    </source>
</evidence>
<gene>
    <name evidence="1" type="ORF">DP939_21995</name>
</gene>